<dbReference type="PANTHER" id="PTHR10924">
    <property type="entry name" value="MAJOR FACILITATOR SUPERFAMILY PROTEIN-RELATED"/>
    <property type="match status" value="1"/>
</dbReference>
<evidence type="ECO:0000256" key="1">
    <source>
        <dbReference type="ARBA" id="ARBA00004141"/>
    </source>
</evidence>
<organism evidence="6 8">
    <name type="scientific">Didymodactylos carnosus</name>
    <dbReference type="NCBI Taxonomy" id="1234261"/>
    <lineage>
        <taxon>Eukaryota</taxon>
        <taxon>Metazoa</taxon>
        <taxon>Spiralia</taxon>
        <taxon>Gnathifera</taxon>
        <taxon>Rotifera</taxon>
        <taxon>Eurotatoria</taxon>
        <taxon>Bdelloidea</taxon>
        <taxon>Philodinida</taxon>
        <taxon>Philodinidae</taxon>
        <taxon>Didymodactylos</taxon>
    </lineage>
</organism>
<feature type="transmembrane region" description="Helical" evidence="5">
    <location>
        <begin position="206"/>
        <end position="224"/>
    </location>
</feature>
<dbReference type="Pfam" id="PF07690">
    <property type="entry name" value="MFS_1"/>
    <property type="match status" value="1"/>
</dbReference>
<feature type="transmembrane region" description="Helical" evidence="5">
    <location>
        <begin position="297"/>
        <end position="320"/>
    </location>
</feature>
<feature type="transmembrane region" description="Helical" evidence="5">
    <location>
        <begin position="88"/>
        <end position="108"/>
    </location>
</feature>
<dbReference type="SUPFAM" id="SSF103473">
    <property type="entry name" value="MFS general substrate transporter"/>
    <property type="match status" value="1"/>
</dbReference>
<dbReference type="PANTHER" id="PTHR10924:SF6">
    <property type="entry name" value="SOLUTE CARRIER FAMILY 49 MEMBER A3"/>
    <property type="match status" value="1"/>
</dbReference>
<protein>
    <recommendedName>
        <fullName evidence="9">Major facilitator superfamily (MFS) profile domain-containing protein</fullName>
    </recommendedName>
</protein>
<evidence type="ECO:0000313" key="6">
    <source>
        <dbReference type="EMBL" id="CAF0755002.1"/>
    </source>
</evidence>
<feature type="transmembrane region" description="Helical" evidence="5">
    <location>
        <begin position="141"/>
        <end position="166"/>
    </location>
</feature>
<dbReference type="Gene3D" id="1.20.1250.20">
    <property type="entry name" value="MFS general substrate transporter like domains"/>
    <property type="match status" value="1"/>
</dbReference>
<dbReference type="InterPro" id="IPR036259">
    <property type="entry name" value="MFS_trans_sf"/>
</dbReference>
<dbReference type="EMBL" id="CAJNOK010000463">
    <property type="protein sequence ID" value="CAF0755002.1"/>
    <property type="molecule type" value="Genomic_DNA"/>
</dbReference>
<name>A0A8S2CSY0_9BILA</name>
<feature type="transmembrane region" description="Helical" evidence="5">
    <location>
        <begin position="53"/>
        <end position="76"/>
    </location>
</feature>
<gene>
    <name evidence="6" type="ORF">OVA965_LOCUS2233</name>
    <name evidence="7" type="ORF">TMI583_LOCUS2233</name>
</gene>
<evidence type="ECO:0000313" key="7">
    <source>
        <dbReference type="EMBL" id="CAF3534173.1"/>
    </source>
</evidence>
<reference evidence="6" key="1">
    <citation type="submission" date="2021-02" db="EMBL/GenBank/DDBJ databases">
        <authorList>
            <person name="Nowell W R."/>
        </authorList>
    </citation>
    <scope>NUCLEOTIDE SEQUENCE</scope>
</reference>
<dbReference type="InterPro" id="IPR011701">
    <property type="entry name" value="MFS"/>
</dbReference>
<dbReference type="GO" id="GO:0016020">
    <property type="term" value="C:membrane"/>
    <property type="evidence" value="ECO:0007669"/>
    <property type="project" value="UniProtKB-SubCell"/>
</dbReference>
<comment type="caution">
    <text evidence="6">The sequence shown here is derived from an EMBL/GenBank/DDBJ whole genome shotgun (WGS) entry which is preliminary data.</text>
</comment>
<evidence type="ECO:0000256" key="4">
    <source>
        <dbReference type="ARBA" id="ARBA00023136"/>
    </source>
</evidence>
<accession>A0A8S2CSY0</accession>
<dbReference type="InterPro" id="IPR049680">
    <property type="entry name" value="FLVCR1-2_SLC49-like"/>
</dbReference>
<keyword evidence="2 5" id="KW-0812">Transmembrane</keyword>
<evidence type="ECO:0000256" key="2">
    <source>
        <dbReference type="ARBA" id="ARBA00022692"/>
    </source>
</evidence>
<feature type="transmembrane region" description="Helical" evidence="5">
    <location>
        <begin position="28"/>
        <end position="46"/>
    </location>
</feature>
<evidence type="ECO:0000256" key="3">
    <source>
        <dbReference type="ARBA" id="ARBA00022989"/>
    </source>
</evidence>
<feature type="transmembrane region" description="Helical" evidence="5">
    <location>
        <begin position="270"/>
        <end position="291"/>
    </location>
</feature>
<comment type="subcellular location">
    <subcellularLocation>
        <location evidence="1">Membrane</location>
        <topology evidence="1">Multi-pass membrane protein</topology>
    </subcellularLocation>
</comment>
<evidence type="ECO:0000313" key="8">
    <source>
        <dbReference type="Proteomes" id="UP000677228"/>
    </source>
</evidence>
<sequence length="371" mass="39866">MGSWIRLVALISPSHGYAALVIGQMFPAIAAPFFLNSAALFAARWFAPQQRDIATVICSMANPLGTAVASLLPSFIVTDGSSARQFFILLMVEAAFVTLTTILLFVVLRSGPPSPPSPSEEHHQSIDVKQDLARLFTNRHFITLLFGFALGLAVVNSIIDLLYQLIQPSGYSSQDAGVFGATFIVAGLLSASAVGVIMDRTHAYRLALKMLIVGACTSAVYFIVILRPHMYYPLAVSIGLMGFFMLPLLPVTFECAIECTYPVRAEWSTGLLLCVGNVLGGAFIVVLGYLIKLAPAYTPGVIFTPAAIFIFSVFVTSALTQFTYRGPYLRLEAEPGLVSSGSGAASGNWISSEVRTGIRREILEPGTEPIQ</sequence>
<feature type="transmembrane region" description="Helical" evidence="5">
    <location>
        <begin position="230"/>
        <end position="249"/>
    </location>
</feature>
<proteinExistence type="predicted"/>
<keyword evidence="4 5" id="KW-0472">Membrane</keyword>
<evidence type="ECO:0008006" key="9">
    <source>
        <dbReference type="Google" id="ProtNLM"/>
    </source>
</evidence>
<feature type="transmembrane region" description="Helical" evidence="5">
    <location>
        <begin position="178"/>
        <end position="197"/>
    </location>
</feature>
<dbReference type="EMBL" id="CAJOBA010000463">
    <property type="protein sequence ID" value="CAF3534173.1"/>
    <property type="molecule type" value="Genomic_DNA"/>
</dbReference>
<keyword evidence="3 5" id="KW-1133">Transmembrane helix</keyword>
<dbReference type="AlphaFoldDB" id="A0A8S2CSY0"/>
<dbReference type="Proteomes" id="UP000682733">
    <property type="component" value="Unassembled WGS sequence"/>
</dbReference>
<evidence type="ECO:0000256" key="5">
    <source>
        <dbReference type="SAM" id="Phobius"/>
    </source>
</evidence>
<dbReference type="Proteomes" id="UP000677228">
    <property type="component" value="Unassembled WGS sequence"/>
</dbReference>
<dbReference type="GO" id="GO:0022857">
    <property type="term" value="F:transmembrane transporter activity"/>
    <property type="evidence" value="ECO:0007669"/>
    <property type="project" value="InterPro"/>
</dbReference>